<accession>A0A3M3WER7</accession>
<dbReference type="PRINTS" id="PR00040">
    <property type="entry name" value="HTHMERR"/>
</dbReference>
<feature type="domain" description="HTH merR-type" evidence="2">
    <location>
        <begin position="1"/>
        <end position="68"/>
    </location>
</feature>
<reference evidence="3 4" key="1">
    <citation type="submission" date="2018-08" db="EMBL/GenBank/DDBJ databases">
        <title>Recombination of ecologically and evolutionarily significant loci maintains genetic cohesion in the Pseudomonas syringae species complex.</title>
        <authorList>
            <person name="Dillon M."/>
            <person name="Thakur S."/>
            <person name="Almeida R.N.D."/>
            <person name="Weir B.S."/>
            <person name="Guttman D.S."/>
        </authorList>
    </citation>
    <scope>NUCLEOTIDE SEQUENCE [LARGE SCALE GENOMIC DNA]</scope>
    <source>
        <strain evidence="3 4">ICMP 3555</strain>
    </source>
</reference>
<sequence>MYIGKAAQLAGTTIKAIRHYEAIGLLPPPQRQGQYRVYSEQSVELLMFIKCAQQLGFKLKELQEILAGHVGDVLPWERADQAIAEKKHELATQIAALQKTQAGLLAFEAQLKDAEGRCAQPATTSA</sequence>
<protein>
    <recommendedName>
        <fullName evidence="2">HTH merR-type domain-containing protein</fullName>
    </recommendedName>
</protein>
<dbReference type="Pfam" id="PF13411">
    <property type="entry name" value="MerR_1"/>
    <property type="match status" value="1"/>
</dbReference>
<evidence type="ECO:0000256" key="1">
    <source>
        <dbReference type="ARBA" id="ARBA00023125"/>
    </source>
</evidence>
<dbReference type="Gene3D" id="1.10.1660.10">
    <property type="match status" value="1"/>
</dbReference>
<dbReference type="Proteomes" id="UP000276587">
    <property type="component" value="Unassembled WGS sequence"/>
</dbReference>
<proteinExistence type="predicted"/>
<evidence type="ECO:0000313" key="3">
    <source>
        <dbReference type="EMBL" id="RMP11236.1"/>
    </source>
</evidence>
<dbReference type="RefSeq" id="WP_015886094.1">
    <property type="nucleotide sequence ID" value="NZ_RBPW01000237.1"/>
</dbReference>
<dbReference type="SUPFAM" id="SSF46955">
    <property type="entry name" value="Putative DNA-binding domain"/>
    <property type="match status" value="1"/>
</dbReference>
<keyword evidence="4" id="KW-1185">Reference proteome</keyword>
<dbReference type="GeneID" id="93467079"/>
<comment type="caution">
    <text evidence="3">The sequence shown here is derived from an EMBL/GenBank/DDBJ whole genome shotgun (WGS) entry which is preliminary data.</text>
</comment>
<dbReference type="InterPro" id="IPR047057">
    <property type="entry name" value="MerR_fam"/>
</dbReference>
<evidence type="ECO:0000313" key="4">
    <source>
        <dbReference type="Proteomes" id="UP000276587"/>
    </source>
</evidence>
<dbReference type="AlphaFoldDB" id="A0A3M3WER7"/>
<dbReference type="InterPro" id="IPR000551">
    <property type="entry name" value="MerR-type_HTH_dom"/>
</dbReference>
<dbReference type="GO" id="GO:0003677">
    <property type="term" value="F:DNA binding"/>
    <property type="evidence" value="ECO:0007669"/>
    <property type="project" value="UniProtKB-KW"/>
</dbReference>
<dbReference type="EMBL" id="RBQF01000112">
    <property type="protein sequence ID" value="RMP11236.1"/>
    <property type="molecule type" value="Genomic_DNA"/>
</dbReference>
<keyword evidence="1" id="KW-0238">DNA-binding</keyword>
<evidence type="ECO:0000259" key="2">
    <source>
        <dbReference type="PROSITE" id="PS50937"/>
    </source>
</evidence>
<dbReference type="GO" id="GO:0003700">
    <property type="term" value="F:DNA-binding transcription factor activity"/>
    <property type="evidence" value="ECO:0007669"/>
    <property type="project" value="InterPro"/>
</dbReference>
<name>A0A3M3WER7_PSEMA</name>
<dbReference type="PANTHER" id="PTHR30204">
    <property type="entry name" value="REDOX-CYCLING DRUG-SENSING TRANSCRIPTIONAL ACTIVATOR SOXR"/>
    <property type="match status" value="1"/>
</dbReference>
<dbReference type="SMART" id="SM00422">
    <property type="entry name" value="HTH_MERR"/>
    <property type="match status" value="1"/>
</dbReference>
<dbReference type="PROSITE" id="PS50937">
    <property type="entry name" value="HTH_MERR_2"/>
    <property type="match status" value="1"/>
</dbReference>
<dbReference type="InterPro" id="IPR009061">
    <property type="entry name" value="DNA-bd_dom_put_sf"/>
</dbReference>
<organism evidence="3 4">
    <name type="scientific">Pseudomonas marginalis pv. marginalis</name>
    <dbReference type="NCBI Taxonomy" id="97473"/>
    <lineage>
        <taxon>Bacteria</taxon>
        <taxon>Pseudomonadati</taxon>
        <taxon>Pseudomonadota</taxon>
        <taxon>Gammaproteobacteria</taxon>
        <taxon>Pseudomonadales</taxon>
        <taxon>Pseudomonadaceae</taxon>
        <taxon>Pseudomonas</taxon>
    </lineage>
</organism>
<dbReference type="PANTHER" id="PTHR30204:SF93">
    <property type="entry name" value="HTH MERR-TYPE DOMAIN-CONTAINING PROTEIN"/>
    <property type="match status" value="1"/>
</dbReference>
<gene>
    <name evidence="3" type="ORF">ALQ29_02710</name>
</gene>